<reference evidence="1 2" key="1">
    <citation type="submission" date="2019-01" db="EMBL/GenBank/DDBJ databases">
        <title>Flavobacterium sp. nov.,isolated from freshwater.</title>
        <authorList>
            <person name="Zhang R."/>
            <person name="Du Z.-J."/>
        </authorList>
    </citation>
    <scope>NUCLEOTIDE SEQUENCE [LARGE SCALE GENOMIC DNA]</scope>
    <source>
        <strain evidence="1 2">1E403</strain>
    </source>
</reference>
<dbReference type="RefSeq" id="WP_128389416.1">
    <property type="nucleotide sequence ID" value="NZ_SBII01000004.1"/>
</dbReference>
<gene>
    <name evidence="1" type="ORF">EPI11_07890</name>
</gene>
<accession>A0A3S3SFA7</accession>
<comment type="caution">
    <text evidence="1">The sequence shown here is derived from an EMBL/GenBank/DDBJ whole genome shotgun (WGS) entry which is preliminary data.</text>
</comment>
<keyword evidence="2" id="KW-1185">Reference proteome</keyword>
<dbReference type="Proteomes" id="UP000287527">
    <property type="component" value="Unassembled WGS sequence"/>
</dbReference>
<sequence length="99" mass="11883">MAINEKDFKAIERILNYVIKANIEPVQKYDAIDEYRPLKMIAKDLKYKDDDYCSEIYVNLHQLTDWQKKTFLMRAAKALPNRCYIEEYKDAKIIRIGFK</sequence>
<protein>
    <submittedName>
        <fullName evidence="1">Uncharacterized protein</fullName>
    </submittedName>
</protein>
<organism evidence="1 2">
    <name type="scientific">Flavobacterium cerinum</name>
    <dbReference type="NCBI Taxonomy" id="2502784"/>
    <lineage>
        <taxon>Bacteria</taxon>
        <taxon>Pseudomonadati</taxon>
        <taxon>Bacteroidota</taxon>
        <taxon>Flavobacteriia</taxon>
        <taxon>Flavobacteriales</taxon>
        <taxon>Flavobacteriaceae</taxon>
        <taxon>Flavobacterium</taxon>
    </lineage>
</organism>
<proteinExistence type="predicted"/>
<evidence type="ECO:0000313" key="2">
    <source>
        <dbReference type="Proteomes" id="UP000287527"/>
    </source>
</evidence>
<dbReference type="AlphaFoldDB" id="A0A3S3SFA7"/>
<name>A0A3S3SFA7_9FLAO</name>
<dbReference type="OrthoDB" id="1379066at2"/>
<dbReference type="EMBL" id="SBII01000004">
    <property type="protein sequence ID" value="RWX00934.1"/>
    <property type="molecule type" value="Genomic_DNA"/>
</dbReference>
<evidence type="ECO:0000313" key="1">
    <source>
        <dbReference type="EMBL" id="RWX00934.1"/>
    </source>
</evidence>